<comment type="subcellular location">
    <subcellularLocation>
        <location evidence="1">Cytoplasmic vesicle membrane</location>
        <topology evidence="1">Multi-pass membrane protein</topology>
    </subcellularLocation>
</comment>
<feature type="compositionally biased region" description="Polar residues" evidence="16">
    <location>
        <begin position="585"/>
        <end position="594"/>
    </location>
</feature>
<dbReference type="KEGG" id="cin:445774"/>
<keyword evidence="8" id="KW-0968">Cytoplasmic vesicle</keyword>
<evidence type="ECO:0000256" key="14">
    <source>
        <dbReference type="ARBA" id="ARBA00042394"/>
    </source>
</evidence>
<comment type="catalytic activity">
    <reaction evidence="9">
        <text>beta-alanine(out) + n H(+)(in) = beta-alanine(in) + n H(+)(out)</text>
        <dbReference type="Rhea" id="RHEA:70987"/>
        <dbReference type="ChEBI" id="CHEBI:15378"/>
        <dbReference type="ChEBI" id="CHEBI:57966"/>
    </reaction>
</comment>
<dbReference type="InterPro" id="IPR013057">
    <property type="entry name" value="AA_transpt_TM"/>
</dbReference>
<dbReference type="GO" id="GO:0030659">
    <property type="term" value="C:cytoplasmic vesicle membrane"/>
    <property type="evidence" value="ECO:0007669"/>
    <property type="project" value="UniProtKB-SubCell"/>
</dbReference>
<evidence type="ECO:0000256" key="1">
    <source>
        <dbReference type="ARBA" id="ARBA00004439"/>
    </source>
</evidence>
<comment type="catalytic activity">
    <reaction evidence="11">
        <text>4-aminobutanoate(out) + n H(+)(in) = 4-aminobutanoate(in) + n H(+)(out)</text>
        <dbReference type="Rhea" id="RHEA:70979"/>
        <dbReference type="ChEBI" id="CHEBI:15378"/>
        <dbReference type="ChEBI" id="CHEBI:59888"/>
    </reaction>
</comment>
<comment type="similarity">
    <text evidence="2">Belongs to the amino acid/polyamine transporter 2 family.</text>
</comment>
<dbReference type="Gene3D" id="1.20.1740.10">
    <property type="entry name" value="Amino acid/polyamine transporter I"/>
    <property type="match status" value="1"/>
</dbReference>
<evidence type="ECO:0000256" key="5">
    <source>
        <dbReference type="ARBA" id="ARBA00022775"/>
    </source>
</evidence>
<feature type="compositionally biased region" description="Low complexity" evidence="16">
    <location>
        <begin position="393"/>
        <end position="405"/>
    </location>
</feature>
<keyword evidence="3" id="KW-0813">Transport</keyword>
<keyword evidence="6 17" id="KW-1133">Transmembrane helix</keyword>
<evidence type="ECO:0000256" key="7">
    <source>
        <dbReference type="ARBA" id="ARBA00023136"/>
    </source>
</evidence>
<dbReference type="EMBL" id="AB158401">
    <property type="protein sequence ID" value="BAD06308.1"/>
    <property type="molecule type" value="mRNA"/>
</dbReference>
<gene>
    <name evidence="19" type="primary">Ci-vGAT</name>
</gene>
<comment type="function">
    <text evidence="15">Antiporter that exchanges vesicular protons for cytosolic 4-aminobutanoate or to a lesser extend glycine, thus allowing their secretion from nerve terminals. The transport is equally dependent on the chemical and electrical components of the proton gradient. May also transport beta-alanine. Acidification of GABAergic synaptic vesicles is a prerequisite for 4-aminobutanoate uptake.</text>
</comment>
<feature type="region of interest" description="Disordered" evidence="16">
    <location>
        <begin position="390"/>
        <end position="412"/>
    </location>
</feature>
<evidence type="ECO:0000256" key="2">
    <source>
        <dbReference type="ARBA" id="ARBA00008066"/>
    </source>
</evidence>
<feature type="transmembrane region" description="Helical" evidence="17">
    <location>
        <begin position="506"/>
        <end position="528"/>
    </location>
</feature>
<evidence type="ECO:0000256" key="17">
    <source>
        <dbReference type="SAM" id="Phobius"/>
    </source>
</evidence>
<evidence type="ECO:0000313" key="19">
    <source>
        <dbReference type="EMBL" id="BAD06308.1"/>
    </source>
</evidence>
<feature type="compositionally biased region" description="Basic and acidic residues" evidence="16">
    <location>
        <begin position="626"/>
        <end position="638"/>
    </location>
</feature>
<organism evidence="19">
    <name type="scientific">Ciona intestinalis</name>
    <name type="common">Transparent sea squirt</name>
    <name type="synonym">Ascidia intestinalis</name>
    <dbReference type="NCBI Taxonomy" id="7719"/>
    <lineage>
        <taxon>Eukaryota</taxon>
        <taxon>Metazoa</taxon>
        <taxon>Chordata</taxon>
        <taxon>Tunicata</taxon>
        <taxon>Ascidiacea</taxon>
        <taxon>Phlebobranchia</taxon>
        <taxon>Cionidae</taxon>
        <taxon>Ciona</taxon>
    </lineage>
</organism>
<evidence type="ECO:0000256" key="8">
    <source>
        <dbReference type="ARBA" id="ARBA00023329"/>
    </source>
</evidence>
<feature type="transmembrane region" description="Helical" evidence="17">
    <location>
        <begin position="254"/>
        <end position="271"/>
    </location>
</feature>
<feature type="compositionally biased region" description="Polar residues" evidence="16">
    <location>
        <begin position="43"/>
        <end position="61"/>
    </location>
</feature>
<dbReference type="PANTHER" id="PTHR22950">
    <property type="entry name" value="AMINO ACID TRANSPORTER"/>
    <property type="match status" value="1"/>
</dbReference>
<keyword evidence="7 17" id="KW-0472">Membrane</keyword>
<feature type="region of interest" description="Disordered" evidence="16">
    <location>
        <begin position="580"/>
        <end position="638"/>
    </location>
</feature>
<evidence type="ECO:0000256" key="3">
    <source>
        <dbReference type="ARBA" id="ARBA00022448"/>
    </source>
</evidence>
<feature type="transmembrane region" description="Helical" evidence="17">
    <location>
        <begin position="97"/>
        <end position="122"/>
    </location>
</feature>
<accession>Q75RZ6</accession>
<reference evidence="19" key="1">
    <citation type="journal article" date="2004" name="Genesis">
        <title>Identification of neuron-specific promoters in Ciona intestinalis.</title>
        <authorList>
            <person name="Yoshida R."/>
            <person name="Sakurai D."/>
            <person name="Horie T."/>
            <person name="Kawakami I."/>
            <person name="Tsuda M."/>
            <person name="Kusakabe T."/>
        </authorList>
    </citation>
    <scope>NUCLEOTIDE SEQUENCE</scope>
</reference>
<feature type="transmembrane region" description="Helical" evidence="17">
    <location>
        <begin position="330"/>
        <end position="347"/>
    </location>
</feature>
<keyword evidence="4 17" id="KW-0812">Transmembrane</keyword>
<dbReference type="RefSeq" id="NP_001027745.1">
    <property type="nucleotide sequence ID" value="NM_001032573.1"/>
</dbReference>
<evidence type="ECO:0000256" key="16">
    <source>
        <dbReference type="SAM" id="MobiDB-lite"/>
    </source>
</evidence>
<evidence type="ECO:0000256" key="4">
    <source>
        <dbReference type="ARBA" id="ARBA00022692"/>
    </source>
</evidence>
<feature type="transmembrane region" description="Helical" evidence="17">
    <location>
        <begin position="472"/>
        <end position="494"/>
    </location>
</feature>
<proteinExistence type="evidence at transcript level"/>
<evidence type="ECO:0000256" key="15">
    <source>
        <dbReference type="ARBA" id="ARBA00046163"/>
    </source>
</evidence>
<feature type="transmembrane region" description="Helical" evidence="17">
    <location>
        <begin position="446"/>
        <end position="466"/>
    </location>
</feature>
<evidence type="ECO:0000256" key="13">
    <source>
        <dbReference type="ARBA" id="ARBA00041574"/>
    </source>
</evidence>
<dbReference type="Pfam" id="PF01490">
    <property type="entry name" value="Aa_trans"/>
    <property type="match status" value="1"/>
</dbReference>
<keyword evidence="5" id="KW-0532">Neurotransmitter transport</keyword>
<feature type="transmembrane region" description="Helical" evidence="17">
    <location>
        <begin position="189"/>
        <end position="208"/>
    </location>
</feature>
<dbReference type="GeneID" id="445774"/>
<feature type="transmembrane region" description="Helical" evidence="17">
    <location>
        <begin position="292"/>
        <end position="310"/>
    </location>
</feature>
<accession>A0A1W2VNA8</accession>
<dbReference type="GO" id="GO:0006836">
    <property type="term" value="P:neurotransmitter transport"/>
    <property type="evidence" value="ECO:0007669"/>
    <property type="project" value="UniProtKB-KW"/>
</dbReference>
<dbReference type="PANTHER" id="PTHR22950:SF689">
    <property type="entry name" value="VESICULAR INHIBITORY AMINO ACID TRANSPORTER"/>
    <property type="match status" value="1"/>
</dbReference>
<dbReference type="OrthoDB" id="6021076at2759"/>
<dbReference type="CTD" id="36574"/>
<evidence type="ECO:0000256" key="11">
    <source>
        <dbReference type="ARBA" id="ARBA00036440"/>
    </source>
</evidence>
<comment type="catalytic activity">
    <reaction evidence="10">
        <text>glycine(out) + n H(+)(in) = glycine(in) + n H(+)(out)</text>
        <dbReference type="Rhea" id="RHEA:70983"/>
        <dbReference type="ChEBI" id="CHEBI:15378"/>
        <dbReference type="ChEBI" id="CHEBI:57305"/>
    </reaction>
</comment>
<feature type="domain" description="Amino acid transporter transmembrane" evidence="18">
    <location>
        <begin position="66"/>
        <end position="529"/>
    </location>
</feature>
<feature type="region of interest" description="Disordered" evidence="16">
    <location>
        <begin position="18"/>
        <end position="63"/>
    </location>
</feature>
<evidence type="ECO:0000256" key="12">
    <source>
        <dbReference type="ARBA" id="ARBA00039542"/>
    </source>
</evidence>
<evidence type="ECO:0000256" key="6">
    <source>
        <dbReference type="ARBA" id="ARBA00022989"/>
    </source>
</evidence>
<name>Q75RZ6_CIOIN</name>
<evidence type="ECO:0000256" key="9">
    <source>
        <dbReference type="ARBA" id="ARBA00035892"/>
    </source>
</evidence>
<protein>
    <recommendedName>
        <fullName evidence="12">Vesicular inhibitory amino acid transporter</fullName>
    </recommendedName>
    <alternativeName>
        <fullName evidence="13">Solute carrier family 32 member 1</fullName>
    </alternativeName>
    <alternativeName>
        <fullName evidence="14">Vesicular GABA transporter</fullName>
    </alternativeName>
</protein>
<feature type="transmembrane region" description="Helical" evidence="17">
    <location>
        <begin position="159"/>
        <end position="177"/>
    </location>
</feature>
<dbReference type="AlphaFoldDB" id="Q75RZ6"/>
<sequence>MAAILDKVRSRIVSLGPTSEEKFSFAKSSDQPHPSGSGCQGDGATNPSSNSVSHPERSTSGVEKPTITAWDAGWNVSNAIQGMFVLGLPYAVLHGGYLGLILIIVTAVVCCYTGNILIDCLYETSPSGERLRVRSTYVDLAAHCWGKHLGGYLVNAAQLIELLMTCVLYVVVSGNLMTNSFPHGPIREAGWSVLACLVLFPCIFLRHLRAVSRFSMGCSVAQIVVLGITIVYCITKINTWAWSEITISVDMKQFPVSIGVIVFSYTSQIFLPSLEGSMENRGDFRSMLSWSYVASCVTKASFALICFLTWSKDTKDVVTDNLPPTLRAMINVLLVVKALLSYPLPYYQAIEVMEQTMFTGATGGWGSLFGTKRHAYGEFTDDTEPIVQSTSFNTDAPSSPSSTTDNSEDGLEDKSTTKNVILTLEDDTNKQSSCPSCYSATGDLQVWALVLRAGLVLGTLLMGVFIPHFALLMGLTGSLTGTSLAFLFPCAFHLQIKWREMKWREIGLDVFIFISGTVCGITGIYFSIQGLYEVYNPSQISNALGAVNGTSNVTHTALIAPGFFPEFPLQPDLDLPAFPEEPFISDNSPTSGNKKTNDDTMTYLEESDVIDLVPPPQLPDSAKTSRISEEAQHLRKRR</sequence>
<evidence type="ECO:0000256" key="10">
    <source>
        <dbReference type="ARBA" id="ARBA00035961"/>
    </source>
</evidence>
<evidence type="ECO:0000259" key="18">
    <source>
        <dbReference type="Pfam" id="PF01490"/>
    </source>
</evidence>
<feature type="transmembrane region" description="Helical" evidence="17">
    <location>
        <begin position="220"/>
        <end position="242"/>
    </location>
</feature>